<dbReference type="InterPro" id="IPR004176">
    <property type="entry name" value="Clp_R_N"/>
</dbReference>
<dbReference type="PROSITE" id="PS51903">
    <property type="entry name" value="CLP_R"/>
    <property type="match status" value="1"/>
</dbReference>
<dbReference type="SUPFAM" id="SSF81923">
    <property type="entry name" value="Double Clp-N motif"/>
    <property type="match status" value="1"/>
</dbReference>
<evidence type="ECO:0000313" key="4">
    <source>
        <dbReference type="Proteomes" id="UP000253303"/>
    </source>
</evidence>
<organism evidence="3 4">
    <name type="scientific">Spongiactinospora rosea</name>
    <dbReference type="NCBI Taxonomy" id="2248750"/>
    <lineage>
        <taxon>Bacteria</taxon>
        <taxon>Bacillati</taxon>
        <taxon>Actinomycetota</taxon>
        <taxon>Actinomycetes</taxon>
        <taxon>Streptosporangiales</taxon>
        <taxon>Streptosporangiaceae</taxon>
        <taxon>Spongiactinospora</taxon>
    </lineage>
</organism>
<evidence type="ECO:0000259" key="2">
    <source>
        <dbReference type="PROSITE" id="PS51903"/>
    </source>
</evidence>
<comment type="caution">
    <text evidence="3">The sequence shown here is derived from an EMBL/GenBank/DDBJ whole genome shotgun (WGS) entry which is preliminary data.</text>
</comment>
<protein>
    <recommendedName>
        <fullName evidence="2">Clp R domain-containing protein</fullName>
    </recommendedName>
</protein>
<keyword evidence="1" id="KW-0677">Repeat</keyword>
<dbReference type="Proteomes" id="UP000253303">
    <property type="component" value="Unassembled WGS sequence"/>
</dbReference>
<sequence length="144" mass="15422">MIRMRRTVLRRSLDRLLTDRAGKVLALAGRQAAAREQDVTPEDLLLAIAGLDQGVAVLSLERLGIRPRDIQRSFRSDDGPGGRTADVLRLARVSAFELGHRYIGTEHILLGIIREGRGAAARALAGLGAGLPAARDAVKATLLA</sequence>
<dbReference type="AlphaFoldDB" id="A0A366LT62"/>
<reference evidence="3 4" key="1">
    <citation type="submission" date="2018-06" db="EMBL/GenBank/DDBJ databases">
        <title>Sphaerisporangium craniellae sp. nov., isolated from a marine sponge in the South China Sea.</title>
        <authorList>
            <person name="Li L."/>
        </authorList>
    </citation>
    <scope>NUCLEOTIDE SEQUENCE [LARGE SCALE GENOMIC DNA]</scope>
    <source>
        <strain evidence="3 4">LHW63015</strain>
    </source>
</reference>
<gene>
    <name evidence="3" type="ORF">DP939_27000</name>
</gene>
<name>A0A366LT62_9ACTN</name>
<feature type="domain" description="Clp R" evidence="2">
    <location>
        <begin position="13"/>
        <end position="144"/>
    </location>
</feature>
<dbReference type="Pfam" id="PF02861">
    <property type="entry name" value="Clp_N"/>
    <property type="match status" value="1"/>
</dbReference>
<evidence type="ECO:0000313" key="3">
    <source>
        <dbReference type="EMBL" id="RBQ17126.1"/>
    </source>
</evidence>
<dbReference type="InterPro" id="IPR036628">
    <property type="entry name" value="Clp_N_dom_sf"/>
</dbReference>
<dbReference type="Gene3D" id="1.10.1780.10">
    <property type="entry name" value="Clp, N-terminal domain"/>
    <property type="match status" value="2"/>
</dbReference>
<evidence type="ECO:0000256" key="1">
    <source>
        <dbReference type="PROSITE-ProRule" id="PRU01251"/>
    </source>
</evidence>
<dbReference type="EMBL" id="QMEY01000013">
    <property type="protein sequence ID" value="RBQ17126.1"/>
    <property type="molecule type" value="Genomic_DNA"/>
</dbReference>
<accession>A0A366LT62</accession>
<keyword evidence="4" id="KW-1185">Reference proteome</keyword>
<proteinExistence type="predicted"/>